<comment type="caution">
    <text evidence="2">The sequence shown here is derived from an EMBL/GenBank/DDBJ whole genome shotgun (WGS) entry which is preliminary data.</text>
</comment>
<feature type="transmembrane region" description="Helical" evidence="1">
    <location>
        <begin position="114"/>
        <end position="136"/>
    </location>
</feature>
<dbReference type="EMBL" id="PZZN01000001">
    <property type="protein sequence ID" value="PTM47613.1"/>
    <property type="molecule type" value="Genomic_DNA"/>
</dbReference>
<evidence type="ECO:0000256" key="1">
    <source>
        <dbReference type="SAM" id="Phobius"/>
    </source>
</evidence>
<evidence type="ECO:0000313" key="2">
    <source>
        <dbReference type="EMBL" id="PTM47613.1"/>
    </source>
</evidence>
<feature type="transmembrane region" description="Helical" evidence="1">
    <location>
        <begin position="234"/>
        <end position="252"/>
    </location>
</feature>
<proteinExistence type="predicted"/>
<feature type="transmembrane region" description="Helical" evidence="1">
    <location>
        <begin position="349"/>
        <end position="368"/>
    </location>
</feature>
<protein>
    <recommendedName>
        <fullName evidence="4">AcrB/AcrD/AcrF family protein</fullName>
    </recommendedName>
</protein>
<evidence type="ECO:0000313" key="3">
    <source>
        <dbReference type="Proteomes" id="UP000240996"/>
    </source>
</evidence>
<feature type="transmembrane region" description="Helical" evidence="1">
    <location>
        <begin position="194"/>
        <end position="222"/>
    </location>
</feature>
<name>A0A2T4YUX9_9SPHN</name>
<feature type="transmembrane region" description="Helical" evidence="1">
    <location>
        <begin position="20"/>
        <end position="37"/>
    </location>
</feature>
<evidence type="ECO:0008006" key="4">
    <source>
        <dbReference type="Google" id="ProtNLM"/>
    </source>
</evidence>
<dbReference type="Proteomes" id="UP000240996">
    <property type="component" value="Unassembled WGS sequence"/>
</dbReference>
<keyword evidence="3" id="KW-1185">Reference proteome</keyword>
<feature type="transmembrane region" description="Helical" evidence="1">
    <location>
        <begin position="401"/>
        <end position="419"/>
    </location>
</feature>
<accession>A0A2T4YUX9</accession>
<organism evidence="2 3">
    <name type="scientific">Sphingomonas aerolata</name>
    <dbReference type="NCBI Taxonomy" id="185951"/>
    <lineage>
        <taxon>Bacteria</taxon>
        <taxon>Pseudomonadati</taxon>
        <taxon>Pseudomonadota</taxon>
        <taxon>Alphaproteobacteria</taxon>
        <taxon>Sphingomonadales</taxon>
        <taxon>Sphingomonadaceae</taxon>
        <taxon>Sphingomonas</taxon>
    </lineage>
</organism>
<gene>
    <name evidence="2" type="ORF">C8J24_1012</name>
</gene>
<feature type="transmembrane region" description="Helical" evidence="1">
    <location>
        <begin position="85"/>
        <end position="102"/>
    </location>
</feature>
<feature type="transmembrane region" description="Helical" evidence="1">
    <location>
        <begin position="142"/>
        <end position="162"/>
    </location>
</feature>
<keyword evidence="1" id="KW-0812">Transmembrane</keyword>
<keyword evidence="1" id="KW-0472">Membrane</keyword>
<feature type="transmembrane region" description="Helical" evidence="1">
    <location>
        <begin position="295"/>
        <end position="313"/>
    </location>
</feature>
<sequence length="596" mass="65058">MDQPHQSPWQRGRDLLDRHWVALTLLAWLGVAAWSLADRWGQVRWLSLGDTDDNMRLMQVRAWLDGQGWYDLRQYRMNPPAGFDIHWSRIVDLPIAGLILFFRLFTSNSWAERLACGIAPLLPLSIAMLGIGATVRRLIHPLAWPLAILFLVGATATMLMYMPERIDHHGWQLAMLSLTLAGLCDPRARRGGALVGIASAVSLSIGLELLPYAAMAGAIIALRWVWDRAEAPRLAVYALTLGGGSTLGFALFASNANQAMRCDALTPVWLSVMIAAGMLLFLLARFGPASRGVRLALAVAAGAAIVIGFALMFPQCLARPEGVSPELQRNWLNNVREAKPIYKHSWRTGVAIATLPVIGLLGALFAAWRARRRPSAIGWVAVALFTTFAVLMLLWQVRAGPAAQMLAVPGGVALAWAIVPRLLGHRSMLVRVLGTAGALVIVSGFFVGIALKYVPVGKPKGYEKRVNMATGNCLRTTVLLALNKYPAQTIFTFVDMGPRLITITHHNAIAGPYHRNGAAILDVQHAFARTPDEAHAIIKRHGATMLLLCPNAAESTNYKARSPNGFYAQMAKNQVPAWLTPLPLPAKSPLRLFKVD</sequence>
<dbReference type="RefSeq" id="WP_107930734.1">
    <property type="nucleotide sequence ID" value="NZ_PZZN01000001.1"/>
</dbReference>
<dbReference type="AlphaFoldDB" id="A0A2T4YUX9"/>
<reference evidence="2 3" key="1">
    <citation type="submission" date="2018-04" db="EMBL/GenBank/DDBJ databases">
        <title>Genomic Encyclopedia of Type Strains, Phase III (KMG-III): the genomes of soil and plant-associated and newly described type strains.</title>
        <authorList>
            <person name="Whitman W."/>
        </authorList>
    </citation>
    <scope>NUCLEOTIDE SEQUENCE [LARGE SCALE GENOMIC DNA]</scope>
    <source>
        <strain evidence="2 3">NW12</strain>
    </source>
</reference>
<feature type="transmembrane region" description="Helical" evidence="1">
    <location>
        <begin position="375"/>
        <end position="395"/>
    </location>
</feature>
<keyword evidence="1" id="KW-1133">Transmembrane helix</keyword>
<feature type="transmembrane region" description="Helical" evidence="1">
    <location>
        <begin position="264"/>
        <end position="283"/>
    </location>
</feature>
<feature type="transmembrane region" description="Helical" evidence="1">
    <location>
        <begin position="428"/>
        <end position="451"/>
    </location>
</feature>